<dbReference type="PROSITE" id="PS00908">
    <property type="entry name" value="MR_MLE_1"/>
    <property type="match status" value="1"/>
</dbReference>
<dbReference type="Gene3D" id="3.20.20.120">
    <property type="entry name" value="Enolase-like C-terminal domain"/>
    <property type="match status" value="1"/>
</dbReference>
<dbReference type="GO" id="GO:0016052">
    <property type="term" value="P:carbohydrate catabolic process"/>
    <property type="evidence" value="ECO:0007669"/>
    <property type="project" value="TreeGrafter"/>
</dbReference>
<evidence type="ECO:0000256" key="4">
    <source>
        <dbReference type="SAM" id="MobiDB-lite"/>
    </source>
</evidence>
<dbReference type="Gene3D" id="3.30.390.10">
    <property type="entry name" value="Enolase-like, N-terminal domain"/>
    <property type="match status" value="1"/>
</dbReference>
<dbReference type="InterPro" id="IPR029017">
    <property type="entry name" value="Enolase-like_N"/>
</dbReference>
<dbReference type="Proteomes" id="UP000567795">
    <property type="component" value="Unassembled WGS sequence"/>
</dbReference>
<dbReference type="InterPro" id="IPR046945">
    <property type="entry name" value="RHMD-like"/>
</dbReference>
<keyword evidence="3" id="KW-0460">Magnesium</keyword>
<dbReference type="Pfam" id="PF02746">
    <property type="entry name" value="MR_MLE_N"/>
    <property type="match status" value="1"/>
</dbReference>
<sequence>MGPEPEAVDVPVERVEARAYAVPTEAPEAGGVPDRAGGELVVVLVRADDAVGTGWSHAPAAARAVVEDLLAGEVVERGVLDIPALHQRMRHRLRDAGGVGLGARALSAVDVALWDLKAQLLGLPLVGLLGAARPEVPVYASGGPPGWSDDRLRELVRGWTVERGVPRVKIRIGEADGTRERRDLERVEVARVAAGRDGELLVDARGAYRRGQAVRMGRRLADAGVTWFEEPVDPDDLAGLRAVREATTPDTAAGGHGWDLPHLARLCAGEAVDCLPVDATRCGGPTVWLRAAAVAQAHGLAVSGHAAPNLHAHLAAAVPNLEHVEWSDGHDRVERTLLLGTLDPSGGAVRPGADGAPGHGMELRPDADRYQVG</sequence>
<dbReference type="InterPro" id="IPR036849">
    <property type="entry name" value="Enolase-like_C_sf"/>
</dbReference>
<gene>
    <name evidence="6" type="ORF">FHU37_001040</name>
</gene>
<evidence type="ECO:0000256" key="2">
    <source>
        <dbReference type="ARBA" id="ARBA00022723"/>
    </source>
</evidence>
<dbReference type="PANTHER" id="PTHR13794">
    <property type="entry name" value="ENOLASE SUPERFAMILY, MANDELATE RACEMASE"/>
    <property type="match status" value="1"/>
</dbReference>
<organism evidence="6 7">
    <name type="scientific">Allostreptomyces psammosilenae</name>
    <dbReference type="NCBI Taxonomy" id="1892865"/>
    <lineage>
        <taxon>Bacteria</taxon>
        <taxon>Bacillati</taxon>
        <taxon>Actinomycetota</taxon>
        <taxon>Actinomycetes</taxon>
        <taxon>Kitasatosporales</taxon>
        <taxon>Streptomycetaceae</taxon>
        <taxon>Allostreptomyces</taxon>
    </lineage>
</organism>
<dbReference type="InterPro" id="IPR013342">
    <property type="entry name" value="Mandelate_racemase_C"/>
</dbReference>
<dbReference type="InterPro" id="IPR018110">
    <property type="entry name" value="Mandel_Rmase/mucon_lact_enz_CS"/>
</dbReference>
<feature type="region of interest" description="Disordered" evidence="4">
    <location>
        <begin position="343"/>
        <end position="373"/>
    </location>
</feature>
<dbReference type="RefSeq" id="WP_312892426.1">
    <property type="nucleotide sequence ID" value="NZ_JACBZD010000001.1"/>
</dbReference>
<dbReference type="InterPro" id="IPR013341">
    <property type="entry name" value="Mandelate_racemase_N_dom"/>
</dbReference>
<feature type="domain" description="Mandelate racemase/muconate lactonizing enzyme C-terminal" evidence="5">
    <location>
        <begin position="149"/>
        <end position="250"/>
    </location>
</feature>
<dbReference type="GO" id="GO:0009063">
    <property type="term" value="P:amino acid catabolic process"/>
    <property type="evidence" value="ECO:0007669"/>
    <property type="project" value="InterPro"/>
</dbReference>
<feature type="compositionally biased region" description="Basic and acidic residues" evidence="4">
    <location>
        <begin position="361"/>
        <end position="373"/>
    </location>
</feature>
<dbReference type="SUPFAM" id="SSF54826">
    <property type="entry name" value="Enolase N-terminal domain-like"/>
    <property type="match status" value="1"/>
</dbReference>
<comment type="cofactor">
    <cofactor evidence="1">
        <name>Mg(2+)</name>
        <dbReference type="ChEBI" id="CHEBI:18420"/>
    </cofactor>
</comment>
<dbReference type="GO" id="GO:0016836">
    <property type="term" value="F:hydro-lyase activity"/>
    <property type="evidence" value="ECO:0007669"/>
    <property type="project" value="TreeGrafter"/>
</dbReference>
<protein>
    <submittedName>
        <fullName evidence="6">L-alanine-DL-glutamate epimerase-like enolase superfamily enzyme</fullName>
    </submittedName>
</protein>
<dbReference type="SUPFAM" id="SSF51604">
    <property type="entry name" value="Enolase C-terminal domain-like"/>
    <property type="match status" value="1"/>
</dbReference>
<dbReference type="EMBL" id="JACBZD010000001">
    <property type="protein sequence ID" value="NYI04097.1"/>
    <property type="molecule type" value="Genomic_DNA"/>
</dbReference>
<dbReference type="GO" id="GO:0000287">
    <property type="term" value="F:magnesium ion binding"/>
    <property type="evidence" value="ECO:0007669"/>
    <property type="project" value="TreeGrafter"/>
</dbReference>
<evidence type="ECO:0000259" key="5">
    <source>
        <dbReference type="SMART" id="SM00922"/>
    </source>
</evidence>
<keyword evidence="7" id="KW-1185">Reference proteome</keyword>
<dbReference type="Pfam" id="PF13378">
    <property type="entry name" value="MR_MLE_C"/>
    <property type="match status" value="1"/>
</dbReference>
<dbReference type="SMART" id="SM00922">
    <property type="entry name" value="MR_MLE"/>
    <property type="match status" value="1"/>
</dbReference>
<dbReference type="PANTHER" id="PTHR13794:SF58">
    <property type="entry name" value="MITOCHONDRIAL ENOLASE SUPERFAMILY MEMBER 1"/>
    <property type="match status" value="1"/>
</dbReference>
<dbReference type="AlphaFoldDB" id="A0A852ZRJ2"/>
<reference evidence="6 7" key="1">
    <citation type="submission" date="2020-07" db="EMBL/GenBank/DDBJ databases">
        <title>Sequencing the genomes of 1000 actinobacteria strains.</title>
        <authorList>
            <person name="Klenk H.-P."/>
        </authorList>
    </citation>
    <scope>NUCLEOTIDE SEQUENCE [LARGE SCALE GENOMIC DNA]</scope>
    <source>
        <strain evidence="6 7">DSM 42178</strain>
    </source>
</reference>
<evidence type="ECO:0000313" key="7">
    <source>
        <dbReference type="Proteomes" id="UP000567795"/>
    </source>
</evidence>
<evidence type="ECO:0000313" key="6">
    <source>
        <dbReference type="EMBL" id="NYI04097.1"/>
    </source>
</evidence>
<keyword evidence="2" id="KW-0479">Metal-binding</keyword>
<accession>A0A852ZRJ2</accession>
<evidence type="ECO:0000256" key="3">
    <source>
        <dbReference type="ARBA" id="ARBA00022842"/>
    </source>
</evidence>
<evidence type="ECO:0000256" key="1">
    <source>
        <dbReference type="ARBA" id="ARBA00001946"/>
    </source>
</evidence>
<proteinExistence type="predicted"/>
<comment type="caution">
    <text evidence="6">The sequence shown here is derived from an EMBL/GenBank/DDBJ whole genome shotgun (WGS) entry which is preliminary data.</text>
</comment>
<dbReference type="InterPro" id="IPR029065">
    <property type="entry name" value="Enolase_C-like"/>
</dbReference>
<name>A0A852ZRJ2_9ACTN</name>